<dbReference type="SUPFAM" id="SSF54593">
    <property type="entry name" value="Glyoxalase/Bleomycin resistance protein/Dihydroxybiphenyl dioxygenase"/>
    <property type="match status" value="1"/>
</dbReference>
<accession>A0ABN0WBV8</accession>
<dbReference type="InterPro" id="IPR004360">
    <property type="entry name" value="Glyas_Fos-R_dOase_dom"/>
</dbReference>
<sequence length="141" mass="15543">MANELNHIIVHVKDRRRSAAFVAELMDTEAPLDWGPFTQITSSNGVGIDFADDHVAPDAINGSHLAYLVTDEEFDAIFGRIEKGGVRYWADPAMSREGEINRHYGGRGVYVLDPGGTCVVEFITKPYGETPSPEVKHPGRM</sequence>
<evidence type="ECO:0000259" key="1">
    <source>
        <dbReference type="PROSITE" id="PS51819"/>
    </source>
</evidence>
<keyword evidence="3" id="KW-1185">Reference proteome</keyword>
<dbReference type="Gene3D" id="3.10.180.10">
    <property type="entry name" value="2,3-Dihydroxybiphenyl 1,2-Dioxygenase, domain 1"/>
    <property type="match status" value="1"/>
</dbReference>
<dbReference type="PROSITE" id="PS51819">
    <property type="entry name" value="VOC"/>
    <property type="match status" value="1"/>
</dbReference>
<dbReference type="EMBL" id="BAAABW010000002">
    <property type="protein sequence ID" value="GAA0331970.1"/>
    <property type="molecule type" value="Genomic_DNA"/>
</dbReference>
<comment type="caution">
    <text evidence="2">The sequence shown here is derived from an EMBL/GenBank/DDBJ whole genome shotgun (WGS) entry which is preliminary data.</text>
</comment>
<evidence type="ECO:0000313" key="2">
    <source>
        <dbReference type="EMBL" id="GAA0331970.1"/>
    </source>
</evidence>
<dbReference type="InterPro" id="IPR029068">
    <property type="entry name" value="Glyas_Bleomycin-R_OHBP_Dase"/>
</dbReference>
<gene>
    <name evidence="2" type="ORF">GCM10010319_04900</name>
</gene>
<dbReference type="Pfam" id="PF00903">
    <property type="entry name" value="Glyoxalase"/>
    <property type="match status" value="1"/>
</dbReference>
<organism evidence="2 3">
    <name type="scientific">Streptomyces blastmyceticus</name>
    <dbReference type="NCBI Taxonomy" id="68180"/>
    <lineage>
        <taxon>Bacteria</taxon>
        <taxon>Bacillati</taxon>
        <taxon>Actinomycetota</taxon>
        <taxon>Actinomycetes</taxon>
        <taxon>Kitasatosporales</taxon>
        <taxon>Streptomycetaceae</taxon>
        <taxon>Streptomyces</taxon>
    </lineage>
</organism>
<dbReference type="InterPro" id="IPR037523">
    <property type="entry name" value="VOC_core"/>
</dbReference>
<feature type="domain" description="VOC" evidence="1">
    <location>
        <begin position="4"/>
        <end position="124"/>
    </location>
</feature>
<evidence type="ECO:0000313" key="3">
    <source>
        <dbReference type="Proteomes" id="UP001500063"/>
    </source>
</evidence>
<reference evidence="2 3" key="1">
    <citation type="journal article" date="2019" name="Int. J. Syst. Evol. Microbiol.">
        <title>The Global Catalogue of Microorganisms (GCM) 10K type strain sequencing project: providing services to taxonomists for standard genome sequencing and annotation.</title>
        <authorList>
            <consortium name="The Broad Institute Genomics Platform"/>
            <consortium name="The Broad Institute Genome Sequencing Center for Infectious Disease"/>
            <person name="Wu L."/>
            <person name="Ma J."/>
        </authorList>
    </citation>
    <scope>NUCLEOTIDE SEQUENCE [LARGE SCALE GENOMIC DNA]</scope>
    <source>
        <strain evidence="2 3">JCM 4565</strain>
    </source>
</reference>
<protein>
    <submittedName>
        <fullName evidence="2">VOC family protein</fullName>
    </submittedName>
</protein>
<proteinExistence type="predicted"/>
<dbReference type="CDD" id="cd08351">
    <property type="entry name" value="ChaP_like"/>
    <property type="match status" value="1"/>
</dbReference>
<dbReference type="RefSeq" id="WP_301893015.1">
    <property type="nucleotide sequence ID" value="NZ_BAAABW010000002.1"/>
</dbReference>
<dbReference type="Proteomes" id="UP001500063">
    <property type="component" value="Unassembled WGS sequence"/>
</dbReference>
<name>A0ABN0WBV8_9ACTN</name>